<feature type="compositionally biased region" description="Pro residues" evidence="1">
    <location>
        <begin position="72"/>
        <end position="84"/>
    </location>
</feature>
<accession>A0A1U7CND6</accession>
<dbReference type="PROSITE" id="PS51257">
    <property type="entry name" value="PROKAR_LIPOPROTEIN"/>
    <property type="match status" value="1"/>
</dbReference>
<dbReference type="RefSeq" id="WP_145952040.1">
    <property type="nucleotide sequence ID" value="NZ_CP019082.1"/>
</dbReference>
<dbReference type="AlphaFoldDB" id="A0A1U7CND6"/>
<name>A0A1U7CND6_9BACT</name>
<protein>
    <submittedName>
        <fullName evidence="2">Uncharacterized protein</fullName>
    </submittedName>
</protein>
<evidence type="ECO:0000313" key="2">
    <source>
        <dbReference type="EMBL" id="APW60450.1"/>
    </source>
</evidence>
<dbReference type="OrthoDB" id="290411at2"/>
<organism evidence="2 3">
    <name type="scientific">Paludisphaera borealis</name>
    <dbReference type="NCBI Taxonomy" id="1387353"/>
    <lineage>
        <taxon>Bacteria</taxon>
        <taxon>Pseudomonadati</taxon>
        <taxon>Planctomycetota</taxon>
        <taxon>Planctomycetia</taxon>
        <taxon>Isosphaerales</taxon>
        <taxon>Isosphaeraceae</taxon>
        <taxon>Paludisphaera</taxon>
    </lineage>
</organism>
<sequence>MMDMAKSRFRFTISALLIFVACIALNIWLFRLGALWGILGLNVTKHVVIALLCQNLGVDRADAPKSPLPRRLSPPSPSQPLPLA</sequence>
<evidence type="ECO:0000256" key="1">
    <source>
        <dbReference type="SAM" id="MobiDB-lite"/>
    </source>
</evidence>
<keyword evidence="3" id="KW-1185">Reference proteome</keyword>
<gene>
    <name evidence="2" type="ORF">BSF38_01918</name>
</gene>
<dbReference type="KEGG" id="pbor:BSF38_01918"/>
<reference evidence="3" key="1">
    <citation type="submission" date="2016-12" db="EMBL/GenBank/DDBJ databases">
        <title>Comparative genomics of four Isosphaeraceae planctomycetes: a common pool of plasmids and glycoside hydrolase genes.</title>
        <authorList>
            <person name="Ivanova A."/>
        </authorList>
    </citation>
    <scope>NUCLEOTIDE SEQUENCE [LARGE SCALE GENOMIC DNA]</scope>
    <source>
        <strain evidence="3">PX4</strain>
    </source>
</reference>
<proteinExistence type="predicted"/>
<feature type="region of interest" description="Disordered" evidence="1">
    <location>
        <begin position="64"/>
        <end position="84"/>
    </location>
</feature>
<evidence type="ECO:0000313" key="3">
    <source>
        <dbReference type="Proteomes" id="UP000186309"/>
    </source>
</evidence>
<dbReference type="EMBL" id="CP019082">
    <property type="protein sequence ID" value="APW60450.1"/>
    <property type="molecule type" value="Genomic_DNA"/>
</dbReference>
<dbReference type="Proteomes" id="UP000186309">
    <property type="component" value="Chromosome"/>
</dbReference>